<comment type="caution">
    <text evidence="8">The sequence shown here is derived from an EMBL/GenBank/DDBJ whole genome shotgun (WGS) entry which is preliminary data.</text>
</comment>
<evidence type="ECO:0000256" key="2">
    <source>
        <dbReference type="ARBA" id="ARBA00006679"/>
    </source>
</evidence>
<evidence type="ECO:0000256" key="3">
    <source>
        <dbReference type="ARBA" id="ARBA00022475"/>
    </source>
</evidence>
<dbReference type="PANTHER" id="PTHR33452">
    <property type="entry name" value="OXIDOREDUCTASE CATD-RELATED"/>
    <property type="match status" value="1"/>
</dbReference>
<dbReference type="Pfam" id="PF07681">
    <property type="entry name" value="DoxX"/>
    <property type="match status" value="1"/>
</dbReference>
<keyword evidence="9" id="KW-1185">Reference proteome</keyword>
<protein>
    <submittedName>
        <fullName evidence="8">DoxX family protein</fullName>
    </submittedName>
</protein>
<evidence type="ECO:0000256" key="1">
    <source>
        <dbReference type="ARBA" id="ARBA00004651"/>
    </source>
</evidence>
<keyword evidence="6 7" id="KW-0472">Membrane</keyword>
<feature type="transmembrane region" description="Helical" evidence="7">
    <location>
        <begin position="106"/>
        <end position="125"/>
    </location>
</feature>
<sequence>MQTTYYPDAAVLVLRLFLGGVLVYGVLDNVVSAERMMEFEKFLAQHQFPLPPVAARLSVYAQLGCGLLIGLGLFTRFAAAVMIVNFLVALLMVHQGLPFAQNIAPLAMLMGSISVALSGPGRYAVAPRPAMPHNA</sequence>
<keyword evidence="3" id="KW-1003">Cell membrane</keyword>
<evidence type="ECO:0000256" key="7">
    <source>
        <dbReference type="SAM" id="Phobius"/>
    </source>
</evidence>
<evidence type="ECO:0000256" key="6">
    <source>
        <dbReference type="ARBA" id="ARBA00023136"/>
    </source>
</evidence>
<reference evidence="8" key="1">
    <citation type="submission" date="2021-10" db="EMBL/GenBank/DDBJ databases">
        <authorList>
            <person name="Dean J.D."/>
            <person name="Kim M.K."/>
            <person name="Newey C.N."/>
            <person name="Stoker T.S."/>
            <person name="Thompson D.W."/>
            <person name="Grose J.H."/>
        </authorList>
    </citation>
    <scope>NUCLEOTIDE SEQUENCE</scope>
    <source>
        <strain evidence="8">BT635</strain>
    </source>
</reference>
<evidence type="ECO:0000256" key="4">
    <source>
        <dbReference type="ARBA" id="ARBA00022692"/>
    </source>
</evidence>
<dbReference type="EMBL" id="JAJADQ010000008">
    <property type="protein sequence ID" value="MCB2378977.1"/>
    <property type="molecule type" value="Genomic_DNA"/>
</dbReference>
<comment type="subcellular location">
    <subcellularLocation>
        <location evidence="1">Cell membrane</location>
        <topology evidence="1">Multi-pass membrane protein</topology>
    </subcellularLocation>
</comment>
<evidence type="ECO:0000313" key="9">
    <source>
        <dbReference type="Proteomes" id="UP001165297"/>
    </source>
</evidence>
<dbReference type="InterPro" id="IPR032808">
    <property type="entry name" value="DoxX"/>
</dbReference>
<dbReference type="InterPro" id="IPR051907">
    <property type="entry name" value="DoxX-like_oxidoreductase"/>
</dbReference>
<gene>
    <name evidence="8" type="ORF">LGH70_15355</name>
</gene>
<feature type="transmembrane region" description="Helical" evidence="7">
    <location>
        <begin position="12"/>
        <end position="32"/>
    </location>
</feature>
<evidence type="ECO:0000256" key="5">
    <source>
        <dbReference type="ARBA" id="ARBA00022989"/>
    </source>
</evidence>
<name>A0ABS8AF34_9BACT</name>
<feature type="transmembrane region" description="Helical" evidence="7">
    <location>
        <begin position="77"/>
        <end position="94"/>
    </location>
</feature>
<keyword evidence="5 7" id="KW-1133">Transmembrane helix</keyword>
<proteinExistence type="inferred from homology"/>
<comment type="similarity">
    <text evidence="2">Belongs to the DoxX family.</text>
</comment>
<organism evidence="8 9">
    <name type="scientific">Hymenobacter nitidus</name>
    <dbReference type="NCBI Taxonomy" id="2880929"/>
    <lineage>
        <taxon>Bacteria</taxon>
        <taxon>Pseudomonadati</taxon>
        <taxon>Bacteroidota</taxon>
        <taxon>Cytophagia</taxon>
        <taxon>Cytophagales</taxon>
        <taxon>Hymenobacteraceae</taxon>
        <taxon>Hymenobacter</taxon>
    </lineage>
</organism>
<keyword evidence="4 7" id="KW-0812">Transmembrane</keyword>
<accession>A0ABS8AF34</accession>
<dbReference type="RefSeq" id="WP_226187294.1">
    <property type="nucleotide sequence ID" value="NZ_JAJADQ010000008.1"/>
</dbReference>
<evidence type="ECO:0000313" key="8">
    <source>
        <dbReference type="EMBL" id="MCB2378977.1"/>
    </source>
</evidence>
<dbReference type="Proteomes" id="UP001165297">
    <property type="component" value="Unassembled WGS sequence"/>
</dbReference>
<dbReference type="PANTHER" id="PTHR33452:SF1">
    <property type="entry name" value="INNER MEMBRANE PROTEIN YPHA-RELATED"/>
    <property type="match status" value="1"/>
</dbReference>